<feature type="domain" description="Resolvase HTH" evidence="1">
    <location>
        <begin position="405"/>
        <end position="443"/>
    </location>
</feature>
<proteinExistence type="predicted"/>
<dbReference type="AlphaFoldDB" id="A0A415GM23"/>
<dbReference type="Proteomes" id="UP000286598">
    <property type="component" value="Unassembled WGS sequence"/>
</dbReference>
<dbReference type="Gene3D" id="3.40.50.300">
    <property type="entry name" value="P-loop containing nucleotide triphosphate hydrolases"/>
    <property type="match status" value="1"/>
</dbReference>
<name>A0A415GM23_9BACT</name>
<protein>
    <recommendedName>
        <fullName evidence="1">Resolvase HTH domain-containing protein</fullName>
    </recommendedName>
</protein>
<dbReference type="EMBL" id="QRNO01000031">
    <property type="protein sequence ID" value="RHK50457.1"/>
    <property type="molecule type" value="Genomic_DNA"/>
</dbReference>
<keyword evidence="3" id="KW-1185">Reference proteome</keyword>
<organism evidence="2 3">
    <name type="scientific">Leyella stercorea</name>
    <dbReference type="NCBI Taxonomy" id="363265"/>
    <lineage>
        <taxon>Bacteria</taxon>
        <taxon>Pseudomonadati</taxon>
        <taxon>Bacteroidota</taxon>
        <taxon>Bacteroidia</taxon>
        <taxon>Bacteroidales</taxon>
        <taxon>Prevotellaceae</taxon>
        <taxon>Leyella</taxon>
    </lineage>
</organism>
<accession>A0A415GM23</accession>
<dbReference type="SUPFAM" id="SSF52540">
    <property type="entry name" value="P-loop containing nucleoside triphosphate hydrolases"/>
    <property type="match status" value="1"/>
</dbReference>
<dbReference type="Pfam" id="PF02796">
    <property type="entry name" value="HTH_7"/>
    <property type="match status" value="1"/>
</dbReference>
<dbReference type="GO" id="GO:0003677">
    <property type="term" value="F:DNA binding"/>
    <property type="evidence" value="ECO:0007669"/>
    <property type="project" value="InterPro"/>
</dbReference>
<evidence type="ECO:0000313" key="3">
    <source>
        <dbReference type="Proteomes" id="UP000286598"/>
    </source>
</evidence>
<dbReference type="SUPFAM" id="SSF46689">
    <property type="entry name" value="Homeodomain-like"/>
    <property type="match status" value="1"/>
</dbReference>
<reference evidence="2 3" key="1">
    <citation type="submission" date="2018-08" db="EMBL/GenBank/DDBJ databases">
        <title>A genome reference for cultivated species of the human gut microbiota.</title>
        <authorList>
            <person name="Zou Y."/>
            <person name="Xue W."/>
            <person name="Luo G."/>
        </authorList>
    </citation>
    <scope>NUCLEOTIDE SEQUENCE [LARGE SCALE GENOMIC DNA]</scope>
    <source>
        <strain evidence="2 3">AF42-9</strain>
    </source>
</reference>
<dbReference type="InterPro" id="IPR027417">
    <property type="entry name" value="P-loop_NTPase"/>
</dbReference>
<comment type="caution">
    <text evidence="2">The sequence shown here is derived from an EMBL/GenBank/DDBJ whole genome shotgun (WGS) entry which is preliminary data.</text>
</comment>
<evidence type="ECO:0000259" key="1">
    <source>
        <dbReference type="Pfam" id="PF02796"/>
    </source>
</evidence>
<dbReference type="InterPro" id="IPR009057">
    <property type="entry name" value="Homeodomain-like_sf"/>
</dbReference>
<evidence type="ECO:0000313" key="2">
    <source>
        <dbReference type="EMBL" id="RHK50457.1"/>
    </source>
</evidence>
<gene>
    <name evidence="2" type="ORF">DW060_07385</name>
</gene>
<dbReference type="Gene3D" id="1.10.10.60">
    <property type="entry name" value="Homeodomain-like"/>
    <property type="match status" value="1"/>
</dbReference>
<dbReference type="GO" id="GO:0000150">
    <property type="term" value="F:DNA strand exchange activity"/>
    <property type="evidence" value="ECO:0007669"/>
    <property type="project" value="InterPro"/>
</dbReference>
<dbReference type="InterPro" id="IPR006120">
    <property type="entry name" value="Resolvase_HTH_dom"/>
</dbReference>
<sequence>MFKKNNMDLIPILRGSVNLKVNDVNSAVGYAAIGGVAYTTYQISVKSPAKIAAGSLGTIALGLIWYYTKNEDRKDTKARYEHEERLAMIKHPNTSMQTDKEKNLCAFGEENEPIKQVIGVDTSLPIPIEENPNDILSRVSTIQNETFWTENILHNNGVNWLTSRSGQGKSIIAAQLGIEAATGGVSLLVPHGNGTAFEPIQVFWYDVELDDDDIYRRYFQHDFTFPESFKRVTDCGFPNESMLLEDIKARVMTNNKDCAVIIDNLTSIVPTIQPAKMNEFHHGLKQIQKEAKQMCFSVTFLVVVHTKSGEMWEQITDNTFAGSVQVARCATSLTAIEPTRIADDIKIVKNIKDRKNAKDPMVSLVKLVEAPYLHYEYLEDAKEMDVLAQKPKAVRKAAPKKTNKKQKVSKEDVKRIKEMKAEGIAVEDIAKKFNVSGKTIYGKLKL</sequence>